<evidence type="ECO:0000313" key="2">
    <source>
        <dbReference type="Proteomes" id="UP001286313"/>
    </source>
</evidence>
<comment type="caution">
    <text evidence="1">The sequence shown here is derived from an EMBL/GenBank/DDBJ whole genome shotgun (WGS) entry which is preliminary data.</text>
</comment>
<protein>
    <recommendedName>
        <fullName evidence="3">Centromere protein H C-terminal domain-containing protein</fullName>
    </recommendedName>
</protein>
<keyword evidence="2" id="KW-1185">Reference proteome</keyword>
<evidence type="ECO:0000313" key="1">
    <source>
        <dbReference type="EMBL" id="KAK3883785.1"/>
    </source>
</evidence>
<dbReference type="EMBL" id="JAWQEG010000955">
    <property type="protein sequence ID" value="KAK3883785.1"/>
    <property type="molecule type" value="Genomic_DNA"/>
</dbReference>
<organism evidence="1 2">
    <name type="scientific">Petrolisthes cinctipes</name>
    <name type="common">Flat porcelain crab</name>
    <dbReference type="NCBI Taxonomy" id="88211"/>
    <lineage>
        <taxon>Eukaryota</taxon>
        <taxon>Metazoa</taxon>
        <taxon>Ecdysozoa</taxon>
        <taxon>Arthropoda</taxon>
        <taxon>Crustacea</taxon>
        <taxon>Multicrustacea</taxon>
        <taxon>Malacostraca</taxon>
        <taxon>Eumalacostraca</taxon>
        <taxon>Eucarida</taxon>
        <taxon>Decapoda</taxon>
        <taxon>Pleocyemata</taxon>
        <taxon>Anomura</taxon>
        <taxon>Galatheoidea</taxon>
        <taxon>Porcellanidae</taxon>
        <taxon>Petrolisthes</taxon>
    </lineage>
</organism>
<name>A0AAE1G0E4_PETCI</name>
<dbReference type="Proteomes" id="UP001286313">
    <property type="component" value="Unassembled WGS sequence"/>
</dbReference>
<reference evidence="1" key="1">
    <citation type="submission" date="2023-10" db="EMBL/GenBank/DDBJ databases">
        <title>Genome assemblies of two species of porcelain crab, Petrolisthes cinctipes and Petrolisthes manimaculis (Anomura: Porcellanidae).</title>
        <authorList>
            <person name="Angst P."/>
        </authorList>
    </citation>
    <scope>NUCLEOTIDE SEQUENCE</scope>
    <source>
        <strain evidence="1">PB745_01</strain>
        <tissue evidence="1">Gill</tissue>
    </source>
</reference>
<accession>A0AAE1G0E4</accession>
<dbReference type="AlphaFoldDB" id="A0AAE1G0E4"/>
<gene>
    <name evidence="1" type="ORF">Pcinc_011910</name>
</gene>
<proteinExistence type="predicted"/>
<evidence type="ECO:0008006" key="3">
    <source>
        <dbReference type="Google" id="ProtNLM"/>
    </source>
</evidence>
<sequence length="275" mass="31503">MAESQDIPHALKCALHRILILEDLDLYNCLKEKQSYHDGTTGLLSETALCGHKEDVAALEVDKPDVLMIEMLNGEINQLQDTLLNHKIVKQSIQQAAHTVQMQEAAFKNLTQVKMTEYVRQFPVEGALIANAGKNAKVCSELAGVMEQKKQLDMDILQLHNQYLKLVTSIRNKWMVVKSDGFLPSLQHQPKYKMLIDKVRQREWRLTLLVTLVENLVSSSGIHWSKNQYFIKLLEFCDSIRRAPEAETDQVLNVLLHHNKCYEEKPLKFVTSTPK</sequence>